<evidence type="ECO:0000256" key="5">
    <source>
        <dbReference type="ARBA" id="ARBA00022723"/>
    </source>
</evidence>
<dbReference type="GO" id="GO:0046872">
    <property type="term" value="F:metal ion binding"/>
    <property type="evidence" value="ECO:0007669"/>
    <property type="project" value="UniProtKB-KW"/>
</dbReference>
<dbReference type="PANTHER" id="PTHR22930">
    <property type="match status" value="1"/>
</dbReference>
<keyword evidence="5" id="KW-0479">Metal-binding</keyword>
<dbReference type="Proteomes" id="UP000504633">
    <property type="component" value="Unplaced"/>
</dbReference>
<sequence length="416" mass="47881">MDIKEVYWLQQIIPLAYEALEMLTKLPTKRPNLSPRIIPPPPSKRRRNIEVEKVKDNQRRIWVKEENLSRDIDGLFATTFYKTHNQEEFRRRAGMSTQAFDILFSLVGEQLNKNSIRRPIAPECRLFLTLVYLSNAERVVDLSKAFKMGCSTVRCIVQETSEVLWNTLSVAFMPQPSVDDWRNIVSGYQELWHMPHCLGAVDAKLLDVSYKSENDIVLMASCDAQLNFTWMDMATVTDAVNNQIHWQQGFGGQLLNQSLEYLLPEEPLPGTEQQSNFVHSFIADSNFSLRQQLLTPYQEQQLDDDQWHFNHQLRIALAGSINKAFAVLMSRWRVLTEPLRQSPSNAGKIIRAAVVLHNFVKLHDDSYCSVNYLEEVPKCSAKHQVPCDWLVNSQQSLANCKATLQLRKSITRILSC</sequence>
<accession>A0A6J1LYD5</accession>
<keyword evidence="9" id="KW-1185">Reference proteome</keyword>
<evidence type="ECO:0000256" key="4">
    <source>
        <dbReference type="ARBA" id="ARBA00022722"/>
    </source>
</evidence>
<dbReference type="RefSeq" id="XP_023170752.2">
    <property type="nucleotide sequence ID" value="XM_023314984.2"/>
</dbReference>
<evidence type="ECO:0000313" key="10">
    <source>
        <dbReference type="RefSeq" id="XP_023170752.2"/>
    </source>
</evidence>
<keyword evidence="4" id="KW-0540">Nuclease</keyword>
<dbReference type="AlphaFoldDB" id="A0A6J1LYD5"/>
<evidence type="ECO:0000313" key="9">
    <source>
        <dbReference type="Proteomes" id="UP000504633"/>
    </source>
</evidence>
<dbReference type="Pfam" id="PF13359">
    <property type="entry name" value="DDE_Tnp_4"/>
    <property type="match status" value="1"/>
</dbReference>
<proteinExistence type="inferred from homology"/>
<dbReference type="GO" id="GO:0016787">
    <property type="term" value="F:hydrolase activity"/>
    <property type="evidence" value="ECO:0007669"/>
    <property type="project" value="UniProtKB-KW"/>
</dbReference>
<dbReference type="GeneID" id="111599354"/>
<evidence type="ECO:0000259" key="8">
    <source>
        <dbReference type="Pfam" id="PF13359"/>
    </source>
</evidence>
<name>A0A6J1LYD5_DROHY</name>
<reference evidence="10" key="1">
    <citation type="submission" date="2025-08" db="UniProtKB">
        <authorList>
            <consortium name="RefSeq"/>
        </authorList>
    </citation>
    <scope>IDENTIFICATION</scope>
    <source>
        <strain evidence="10">15085-1641.00</strain>
        <tissue evidence="10">Whole body</tissue>
    </source>
</reference>
<keyword evidence="7" id="KW-0539">Nucleus</keyword>
<evidence type="ECO:0000256" key="1">
    <source>
        <dbReference type="ARBA" id="ARBA00001968"/>
    </source>
</evidence>
<comment type="subcellular location">
    <subcellularLocation>
        <location evidence="2">Nucleus</location>
    </subcellularLocation>
</comment>
<keyword evidence="6" id="KW-0378">Hydrolase</keyword>
<gene>
    <name evidence="10" type="primary">LOC111599354</name>
</gene>
<dbReference type="OrthoDB" id="6627079at2759"/>
<evidence type="ECO:0000256" key="6">
    <source>
        <dbReference type="ARBA" id="ARBA00022801"/>
    </source>
</evidence>
<comment type="cofactor">
    <cofactor evidence="1">
        <name>a divalent metal cation</name>
        <dbReference type="ChEBI" id="CHEBI:60240"/>
    </cofactor>
</comment>
<dbReference type="GO" id="GO:0004518">
    <property type="term" value="F:nuclease activity"/>
    <property type="evidence" value="ECO:0007669"/>
    <property type="project" value="UniProtKB-KW"/>
</dbReference>
<protein>
    <submittedName>
        <fullName evidence="10">Uncharacterized protein LOC111599354</fullName>
    </submittedName>
</protein>
<dbReference type="InterPro" id="IPR045249">
    <property type="entry name" value="HARBI1-like"/>
</dbReference>
<feature type="domain" description="DDE Tnp4" evidence="8">
    <location>
        <begin position="209"/>
        <end position="358"/>
    </location>
</feature>
<dbReference type="InterPro" id="IPR027806">
    <property type="entry name" value="HARBI1_dom"/>
</dbReference>
<evidence type="ECO:0000256" key="7">
    <source>
        <dbReference type="ARBA" id="ARBA00023242"/>
    </source>
</evidence>
<dbReference type="PANTHER" id="PTHR22930:SF269">
    <property type="entry name" value="NUCLEASE HARBI1-LIKE PROTEIN"/>
    <property type="match status" value="1"/>
</dbReference>
<dbReference type="GO" id="GO:0005634">
    <property type="term" value="C:nucleus"/>
    <property type="evidence" value="ECO:0007669"/>
    <property type="project" value="UniProtKB-SubCell"/>
</dbReference>
<dbReference type="OMA" id="LMSRWRV"/>
<dbReference type="KEGG" id="dhe:111599354"/>
<evidence type="ECO:0000256" key="2">
    <source>
        <dbReference type="ARBA" id="ARBA00004123"/>
    </source>
</evidence>
<comment type="similarity">
    <text evidence="3">Belongs to the HARBI1 family.</text>
</comment>
<organism evidence="9 10">
    <name type="scientific">Drosophila hydei</name>
    <name type="common">Fruit fly</name>
    <dbReference type="NCBI Taxonomy" id="7224"/>
    <lineage>
        <taxon>Eukaryota</taxon>
        <taxon>Metazoa</taxon>
        <taxon>Ecdysozoa</taxon>
        <taxon>Arthropoda</taxon>
        <taxon>Hexapoda</taxon>
        <taxon>Insecta</taxon>
        <taxon>Pterygota</taxon>
        <taxon>Neoptera</taxon>
        <taxon>Endopterygota</taxon>
        <taxon>Diptera</taxon>
        <taxon>Brachycera</taxon>
        <taxon>Muscomorpha</taxon>
        <taxon>Ephydroidea</taxon>
        <taxon>Drosophilidae</taxon>
        <taxon>Drosophila</taxon>
    </lineage>
</organism>
<evidence type="ECO:0000256" key="3">
    <source>
        <dbReference type="ARBA" id="ARBA00006958"/>
    </source>
</evidence>